<feature type="compositionally biased region" description="Polar residues" evidence="1">
    <location>
        <begin position="90"/>
        <end position="99"/>
    </location>
</feature>
<evidence type="ECO:0000256" key="1">
    <source>
        <dbReference type="SAM" id="MobiDB-lite"/>
    </source>
</evidence>
<organism evidence="2 3">
    <name type="scientific">Pseudocercospora fuligena</name>
    <dbReference type="NCBI Taxonomy" id="685502"/>
    <lineage>
        <taxon>Eukaryota</taxon>
        <taxon>Fungi</taxon>
        <taxon>Dikarya</taxon>
        <taxon>Ascomycota</taxon>
        <taxon>Pezizomycotina</taxon>
        <taxon>Dothideomycetes</taxon>
        <taxon>Dothideomycetidae</taxon>
        <taxon>Mycosphaerellales</taxon>
        <taxon>Mycosphaerellaceae</taxon>
        <taxon>Pseudocercospora</taxon>
    </lineage>
</organism>
<dbReference type="AlphaFoldDB" id="A0A8H6VPY8"/>
<dbReference type="EMBL" id="JABCIY010000027">
    <property type="protein sequence ID" value="KAF7196229.1"/>
    <property type="molecule type" value="Genomic_DNA"/>
</dbReference>
<name>A0A8H6VPY8_9PEZI</name>
<keyword evidence="3" id="KW-1185">Reference proteome</keyword>
<protein>
    <submittedName>
        <fullName evidence="2">Uncharacterized protein</fullName>
    </submittedName>
</protein>
<comment type="caution">
    <text evidence="2">The sequence shown here is derived from an EMBL/GenBank/DDBJ whole genome shotgun (WGS) entry which is preliminary data.</text>
</comment>
<feature type="region of interest" description="Disordered" evidence="1">
    <location>
        <begin position="70"/>
        <end position="115"/>
    </location>
</feature>
<feature type="non-terminal residue" evidence="2">
    <location>
        <position position="1"/>
    </location>
</feature>
<feature type="compositionally biased region" description="Low complexity" evidence="1">
    <location>
        <begin position="79"/>
        <end position="89"/>
    </location>
</feature>
<evidence type="ECO:0000313" key="3">
    <source>
        <dbReference type="Proteomes" id="UP000660729"/>
    </source>
</evidence>
<feature type="compositionally biased region" description="Basic and acidic residues" evidence="1">
    <location>
        <begin position="103"/>
        <end position="115"/>
    </location>
</feature>
<evidence type="ECO:0000313" key="2">
    <source>
        <dbReference type="EMBL" id="KAF7196229.1"/>
    </source>
</evidence>
<accession>A0A8H6VPY8</accession>
<sequence length="141" mass="15900">ASQTSGVCPYTPLLSPSGQRISGKRLPFFARLQVLPTSTTKHYQRGPTYKIWPTSVRNIDHVTIMSFSKFSNRRKSTQSSSSASSSSSSLDETLMTTTLPLAPREDDYNMSEETRRQRLLAKCKRSNIEPWKSAKPISNRE</sequence>
<gene>
    <name evidence="2" type="ORF">HII31_02296</name>
</gene>
<proteinExistence type="predicted"/>
<dbReference type="OrthoDB" id="3648147at2759"/>
<dbReference type="Proteomes" id="UP000660729">
    <property type="component" value="Unassembled WGS sequence"/>
</dbReference>
<reference evidence="2" key="1">
    <citation type="submission" date="2020-04" db="EMBL/GenBank/DDBJ databases">
        <title>Draft genome resource of the tomato pathogen Pseudocercospora fuligena.</title>
        <authorList>
            <person name="Zaccaron A."/>
        </authorList>
    </citation>
    <scope>NUCLEOTIDE SEQUENCE</scope>
    <source>
        <strain evidence="2">PF001</strain>
    </source>
</reference>